<reference evidence="3" key="1">
    <citation type="journal article" date="2011" name="Nature">
        <title>Genome sequence and analysis of the tuber crop potato.</title>
        <authorList>
            <consortium name="The Potato Genome Sequencing Consortium"/>
        </authorList>
    </citation>
    <scope>NUCLEOTIDE SEQUENCE [LARGE SCALE GENOMIC DNA]</scope>
    <source>
        <strain evidence="3">cv. DM1-3 516 R44</strain>
    </source>
</reference>
<proteinExistence type="predicted"/>
<name>M1DHR8_SOLTU</name>
<organism evidence="2 3">
    <name type="scientific">Solanum tuberosum</name>
    <name type="common">Potato</name>
    <dbReference type="NCBI Taxonomy" id="4113"/>
    <lineage>
        <taxon>Eukaryota</taxon>
        <taxon>Viridiplantae</taxon>
        <taxon>Streptophyta</taxon>
        <taxon>Embryophyta</taxon>
        <taxon>Tracheophyta</taxon>
        <taxon>Spermatophyta</taxon>
        <taxon>Magnoliopsida</taxon>
        <taxon>eudicotyledons</taxon>
        <taxon>Gunneridae</taxon>
        <taxon>Pentapetalae</taxon>
        <taxon>asterids</taxon>
        <taxon>lamiids</taxon>
        <taxon>Solanales</taxon>
        <taxon>Solanaceae</taxon>
        <taxon>Solanoideae</taxon>
        <taxon>Solaneae</taxon>
        <taxon>Solanum</taxon>
    </lineage>
</organism>
<dbReference type="InParanoid" id="M1DHR8"/>
<feature type="region of interest" description="Disordered" evidence="1">
    <location>
        <begin position="129"/>
        <end position="158"/>
    </location>
</feature>
<evidence type="ECO:0000256" key="1">
    <source>
        <dbReference type="SAM" id="MobiDB-lite"/>
    </source>
</evidence>
<feature type="region of interest" description="Disordered" evidence="1">
    <location>
        <begin position="275"/>
        <end position="298"/>
    </location>
</feature>
<dbReference type="Proteomes" id="UP000011115">
    <property type="component" value="Unassembled WGS sequence"/>
</dbReference>
<dbReference type="PaxDb" id="4113-PGSC0003DMT400089246"/>
<protein>
    <submittedName>
        <fullName evidence="2">Integrase core domain containing protein</fullName>
    </submittedName>
</protein>
<sequence length="298" mass="33053">MSPRSWTVDQSMDRRQGPWMEALEKFTKCETTDVDYGSMAPKKLVTYTKMGKSKSVAPSFRLIDEDNNMETDPAYVPPNTRTSPTAPRVTRGTPEVSSTGVNLNVLIWGQEQRLAGSIAKSATCSDDNEHVASFDEATSSESVPAPQNDDPIPVAGEPNRWYAEGQWQIYRDAKMKNDKEKMARLITEEHRVLTRSLHTVPDIHRLFKIHKCDWMARDLGTYSEEIVREFYASYAATLRGSIDKRAKPTAQDPITSTMVRVRVADSTTDGVFLVDAGTTEGDPSVDLAGSGKSDPPAC</sequence>
<evidence type="ECO:0000313" key="3">
    <source>
        <dbReference type="Proteomes" id="UP000011115"/>
    </source>
</evidence>
<dbReference type="HOGENOM" id="CLU_028647_2_0_1"/>
<evidence type="ECO:0000313" key="2">
    <source>
        <dbReference type="EnsemblPlants" id="PGSC0003DMT400089246"/>
    </source>
</evidence>
<accession>M1DHR8</accession>
<keyword evidence="3" id="KW-1185">Reference proteome</keyword>
<dbReference type="EnsemblPlants" id="PGSC0003DMT400089246">
    <property type="protein sequence ID" value="PGSC0003DMT400089246"/>
    <property type="gene ID" value="PGSC0003DMG400038817"/>
</dbReference>
<dbReference type="AlphaFoldDB" id="M1DHR8"/>
<reference evidence="2" key="2">
    <citation type="submission" date="2015-06" db="UniProtKB">
        <authorList>
            <consortium name="EnsemblPlants"/>
        </authorList>
    </citation>
    <scope>IDENTIFICATION</scope>
    <source>
        <strain evidence="2">DM1-3 516 R44</strain>
    </source>
</reference>
<dbReference type="Gramene" id="PGSC0003DMT400089246">
    <property type="protein sequence ID" value="PGSC0003DMT400089246"/>
    <property type="gene ID" value="PGSC0003DMG400038817"/>
</dbReference>
<feature type="region of interest" description="Disordered" evidence="1">
    <location>
        <begin position="68"/>
        <end position="96"/>
    </location>
</feature>